<evidence type="ECO:0000313" key="1">
    <source>
        <dbReference type="EMBL" id="KST63852.1"/>
    </source>
</evidence>
<proteinExistence type="predicted"/>
<evidence type="ECO:0000313" key="2">
    <source>
        <dbReference type="Proteomes" id="UP000053372"/>
    </source>
</evidence>
<organism evidence="1 2">
    <name type="scientific">Mastigocoleus testarum BC008</name>
    <dbReference type="NCBI Taxonomy" id="371196"/>
    <lineage>
        <taxon>Bacteria</taxon>
        <taxon>Bacillati</taxon>
        <taxon>Cyanobacteriota</taxon>
        <taxon>Cyanophyceae</taxon>
        <taxon>Nostocales</taxon>
        <taxon>Hapalosiphonaceae</taxon>
        <taxon>Mastigocoleus</taxon>
    </lineage>
</organism>
<dbReference type="EMBL" id="LMTZ01000131">
    <property type="protein sequence ID" value="KST63852.1"/>
    <property type="molecule type" value="Genomic_DNA"/>
</dbReference>
<dbReference type="RefSeq" id="WP_027844435.1">
    <property type="nucleotide sequence ID" value="NZ_LMTZ01000131.1"/>
</dbReference>
<comment type="caution">
    <text evidence="1">The sequence shown here is derived from an EMBL/GenBank/DDBJ whole genome shotgun (WGS) entry which is preliminary data.</text>
</comment>
<dbReference type="CDD" id="cd09627">
    <property type="entry name" value="DOMON_murB_like"/>
    <property type="match status" value="1"/>
</dbReference>
<reference evidence="1 2" key="1">
    <citation type="journal article" date="2015" name="Genome Announc.">
        <title>Draft Genome of the Euendolithic (true boring) Cyanobacterium Mastigocoleus testarum strain BC008.</title>
        <authorList>
            <person name="Guida B.S."/>
            <person name="Garcia-Pichel F."/>
        </authorList>
    </citation>
    <scope>NUCLEOTIDE SEQUENCE [LARGE SCALE GENOMIC DNA]</scope>
    <source>
        <strain evidence="1 2">BC008</strain>
    </source>
</reference>
<gene>
    <name evidence="1" type="ORF">BC008_15285</name>
</gene>
<accession>A0A0V7ZHM3</accession>
<protein>
    <recommendedName>
        <fullName evidence="3">DOMON-like domain-containing protein</fullName>
    </recommendedName>
</protein>
<keyword evidence="2" id="KW-1185">Reference proteome</keyword>
<dbReference type="Gene3D" id="2.60.40.1190">
    <property type="match status" value="1"/>
</dbReference>
<evidence type="ECO:0008006" key="3">
    <source>
        <dbReference type="Google" id="ProtNLM"/>
    </source>
</evidence>
<dbReference type="OrthoDB" id="190583at2"/>
<name>A0A0V7ZHM3_9CYAN</name>
<dbReference type="AlphaFoldDB" id="A0A0V7ZHM3"/>
<sequence>MKEENFSLRAFPNSLTPDLQITGSVARNNNILTIDFVLQGDLNNIHIPKAADIPKRKNELWEETCFEFFLGINGSPQYWEFNLSPSGHWNIYKFDNYRQGMEEETAIQLLPFNIQHQPDSLQLILELDLGQIITAEQDLDLAVTTVIKDKDGRITYWALKHCGKQADFHLRDSFLIGRS</sequence>
<dbReference type="Proteomes" id="UP000053372">
    <property type="component" value="Unassembled WGS sequence"/>
</dbReference>